<proteinExistence type="inferred from homology"/>
<evidence type="ECO:0000256" key="4">
    <source>
        <dbReference type="ARBA" id="ARBA00022989"/>
    </source>
</evidence>
<comment type="similarity">
    <text evidence="2">Belongs to the LemA family.</text>
</comment>
<dbReference type="PANTHER" id="PTHR34478">
    <property type="entry name" value="PROTEIN LEMA"/>
    <property type="match status" value="1"/>
</dbReference>
<evidence type="ECO:0000313" key="7">
    <source>
        <dbReference type="EMBL" id="KRM99689.1"/>
    </source>
</evidence>
<dbReference type="InterPro" id="IPR023353">
    <property type="entry name" value="LemA-like_dom_sf"/>
</dbReference>
<dbReference type="SUPFAM" id="SSF140478">
    <property type="entry name" value="LemA-like"/>
    <property type="match status" value="1"/>
</dbReference>
<sequence>MSVSLGQFKEKRDWMLWLILIVILLVALVVIGYIGFYNGLVRSRNWTDEAWSQIDVQLKRRNDLIPNLVETVKGYAQHEQATLTQVIAKRNQLTQVPSSDHQQKMAASNQLSAALKSIFALSESYPDLKANQQFGQLMTELTTTENKIAYARQLYNSSAVNYNNKIQTFPGNVIAPAHNFQKINYLATPETEKQAPKVSF</sequence>
<protein>
    <submittedName>
        <fullName evidence="7">LemA family protein</fullName>
    </submittedName>
</protein>
<keyword evidence="4 6" id="KW-1133">Transmembrane helix</keyword>
<evidence type="ECO:0000313" key="8">
    <source>
        <dbReference type="Proteomes" id="UP000051638"/>
    </source>
</evidence>
<dbReference type="PATRIC" id="fig|1423796.3.peg.2021"/>
<evidence type="ECO:0000256" key="5">
    <source>
        <dbReference type="ARBA" id="ARBA00023136"/>
    </source>
</evidence>
<dbReference type="GO" id="GO:0016020">
    <property type="term" value="C:membrane"/>
    <property type="evidence" value="ECO:0007669"/>
    <property type="project" value="UniProtKB-SubCell"/>
</dbReference>
<organism evidence="7 8">
    <name type="scientific">Loigolactobacillus rennini DSM 20253</name>
    <dbReference type="NCBI Taxonomy" id="1423796"/>
    <lineage>
        <taxon>Bacteria</taxon>
        <taxon>Bacillati</taxon>
        <taxon>Bacillota</taxon>
        <taxon>Bacilli</taxon>
        <taxon>Lactobacillales</taxon>
        <taxon>Lactobacillaceae</taxon>
        <taxon>Loigolactobacillus</taxon>
    </lineage>
</organism>
<feature type="transmembrane region" description="Helical" evidence="6">
    <location>
        <begin position="14"/>
        <end position="36"/>
    </location>
</feature>
<comment type="caution">
    <text evidence="7">The sequence shown here is derived from an EMBL/GenBank/DDBJ whole genome shotgun (WGS) entry which is preliminary data.</text>
</comment>
<evidence type="ECO:0000256" key="1">
    <source>
        <dbReference type="ARBA" id="ARBA00004167"/>
    </source>
</evidence>
<keyword evidence="8" id="KW-1185">Reference proteome</keyword>
<comment type="subcellular location">
    <subcellularLocation>
        <location evidence="1">Membrane</location>
        <topology evidence="1">Single-pass membrane protein</topology>
    </subcellularLocation>
</comment>
<reference evidence="7 8" key="1">
    <citation type="journal article" date="2015" name="Genome Announc.">
        <title>Expanding the biotechnology potential of lactobacilli through comparative genomics of 213 strains and associated genera.</title>
        <authorList>
            <person name="Sun Z."/>
            <person name="Harris H.M."/>
            <person name="McCann A."/>
            <person name="Guo C."/>
            <person name="Argimon S."/>
            <person name="Zhang W."/>
            <person name="Yang X."/>
            <person name="Jeffery I.B."/>
            <person name="Cooney J.C."/>
            <person name="Kagawa T.F."/>
            <person name="Liu W."/>
            <person name="Song Y."/>
            <person name="Salvetti E."/>
            <person name="Wrobel A."/>
            <person name="Rasinkangas P."/>
            <person name="Parkhill J."/>
            <person name="Rea M.C."/>
            <person name="O'Sullivan O."/>
            <person name="Ritari J."/>
            <person name="Douillard F.P."/>
            <person name="Paul Ross R."/>
            <person name="Yang R."/>
            <person name="Briner A.E."/>
            <person name="Felis G.E."/>
            <person name="de Vos W.M."/>
            <person name="Barrangou R."/>
            <person name="Klaenhammer T.R."/>
            <person name="Caufield P.W."/>
            <person name="Cui Y."/>
            <person name="Zhang H."/>
            <person name="O'Toole P.W."/>
        </authorList>
    </citation>
    <scope>NUCLEOTIDE SEQUENCE [LARGE SCALE GENOMIC DNA]</scope>
    <source>
        <strain evidence="7 8">DSM 20253</strain>
    </source>
</reference>
<dbReference type="Gene3D" id="1.20.1440.20">
    <property type="entry name" value="LemA-like domain"/>
    <property type="match status" value="1"/>
</dbReference>
<dbReference type="InterPro" id="IPR007156">
    <property type="entry name" value="MamQ_LemA"/>
</dbReference>
<dbReference type="STRING" id="1423796.FC24_GL001992"/>
<dbReference type="EMBL" id="AYYI01000007">
    <property type="protein sequence ID" value="KRM99689.1"/>
    <property type="molecule type" value="Genomic_DNA"/>
</dbReference>
<name>A0A0R2DGY5_9LACO</name>
<evidence type="ECO:0000256" key="2">
    <source>
        <dbReference type="ARBA" id="ARBA00008854"/>
    </source>
</evidence>
<evidence type="ECO:0000256" key="3">
    <source>
        <dbReference type="ARBA" id="ARBA00022692"/>
    </source>
</evidence>
<dbReference type="Proteomes" id="UP000051638">
    <property type="component" value="Unassembled WGS sequence"/>
</dbReference>
<keyword evidence="3 6" id="KW-0812">Transmembrane</keyword>
<evidence type="ECO:0000256" key="6">
    <source>
        <dbReference type="SAM" id="Phobius"/>
    </source>
</evidence>
<dbReference type="AlphaFoldDB" id="A0A0R2DGY5"/>
<gene>
    <name evidence="7" type="ORF">FC24_GL001992</name>
</gene>
<dbReference type="PANTHER" id="PTHR34478:SF2">
    <property type="entry name" value="MEMBRANE PROTEIN"/>
    <property type="match status" value="1"/>
</dbReference>
<keyword evidence="5 6" id="KW-0472">Membrane</keyword>
<accession>A0A0R2DGY5</accession>
<dbReference type="Pfam" id="PF04011">
    <property type="entry name" value="LemA"/>
    <property type="match status" value="1"/>
</dbReference>